<evidence type="ECO:0000313" key="2">
    <source>
        <dbReference type="EMBL" id="ATW69466.1"/>
    </source>
</evidence>
<evidence type="ECO:0000313" key="3">
    <source>
        <dbReference type="Proteomes" id="UP000259530"/>
    </source>
</evidence>
<reference evidence="2 3" key="1">
    <citation type="journal article" date="2018" name="Sci. Rep.">
        <title>Molecular, physiological and phylogenetic traits of Lactococcus 936-type phages from distinct dairy environments.</title>
        <authorList>
            <person name="Chmielewska-Jeznach M."/>
            <person name="Bardowski J.K."/>
            <person name="Szczepankowska A.K."/>
        </authorList>
    </citation>
    <scope>NUCLEOTIDE SEQUENCE [LARGE SCALE GENOMIC DNA]</scope>
</reference>
<dbReference type="Gene3D" id="3.90.75.20">
    <property type="match status" value="1"/>
</dbReference>
<proteinExistence type="predicted"/>
<gene>
    <name evidence="2" type="ORF">bIBB5g1_gp23</name>
</gene>
<organism evidence="2 3">
    <name type="scientific">Lactococcus phage vB_Llc_bIBB5g1</name>
    <dbReference type="NCBI Taxonomy" id="2053705"/>
    <lineage>
        <taxon>Viruses</taxon>
        <taxon>Duplodnaviria</taxon>
        <taxon>Heunggongvirae</taxon>
        <taxon>Uroviricota</taxon>
        <taxon>Caudoviricetes</taxon>
        <taxon>Skunavirus</taxon>
        <taxon>Skunavirus bIBB5g1</taxon>
    </lineage>
</organism>
<keyword evidence="2" id="KW-0255">Endonuclease</keyword>
<accession>A0A2Z2XSV9</accession>
<keyword evidence="2" id="KW-0378">Hydrolase</keyword>
<sequence>MNKTRYKTNYIVHDNGEVFKITKNGLKKKKFSSTCGYLQTSINGRRELVHRIVMSAFKGESELTVDHLNGIKTDNRLENLEYVTLSENVKRQHRDGRNTGIHAMHENQKKKVLWNGTIYDSATELSYYLGLKRNACCESMRVGRKLKGHYAKYI</sequence>
<feature type="domain" description="HNH nuclease" evidence="1">
    <location>
        <begin position="43"/>
        <end position="89"/>
    </location>
</feature>
<dbReference type="Pfam" id="PF13392">
    <property type="entry name" value="HNH_3"/>
    <property type="match status" value="1"/>
</dbReference>
<dbReference type="EMBL" id="MG253647">
    <property type="protein sequence ID" value="ATW69466.1"/>
    <property type="molecule type" value="Genomic_DNA"/>
</dbReference>
<keyword evidence="3" id="KW-1185">Reference proteome</keyword>
<keyword evidence="2" id="KW-0540">Nuclease</keyword>
<dbReference type="SMART" id="SM00507">
    <property type="entry name" value="HNHc"/>
    <property type="match status" value="1"/>
</dbReference>
<dbReference type="GO" id="GO:0004519">
    <property type="term" value="F:endonuclease activity"/>
    <property type="evidence" value="ECO:0007669"/>
    <property type="project" value="UniProtKB-KW"/>
</dbReference>
<protein>
    <submittedName>
        <fullName evidence="2">HNH homing endonuclease</fullName>
    </submittedName>
</protein>
<name>A0A2Z2XSV9_9CAUD</name>
<dbReference type="InterPro" id="IPR044925">
    <property type="entry name" value="His-Me_finger_sf"/>
</dbReference>
<dbReference type="Proteomes" id="UP000259530">
    <property type="component" value="Segment"/>
</dbReference>
<evidence type="ECO:0000259" key="1">
    <source>
        <dbReference type="SMART" id="SM00507"/>
    </source>
</evidence>
<dbReference type="InterPro" id="IPR003615">
    <property type="entry name" value="HNH_nuc"/>
</dbReference>
<dbReference type="SUPFAM" id="SSF54060">
    <property type="entry name" value="His-Me finger endonucleases"/>
    <property type="match status" value="1"/>
</dbReference>